<dbReference type="AlphaFoldDB" id="A0A3A9YUJ7"/>
<comment type="subcellular location">
    <subcellularLocation>
        <location evidence="1">Cell septum</location>
    </subcellularLocation>
</comment>
<name>A0A3A9YUJ7_9ACTN</name>
<dbReference type="InterPro" id="IPR006776">
    <property type="entry name" value="SsgB"/>
</dbReference>
<evidence type="ECO:0000256" key="3">
    <source>
        <dbReference type="ARBA" id="ARBA00022618"/>
    </source>
</evidence>
<dbReference type="RefSeq" id="WP_120681853.1">
    <property type="nucleotide sequence ID" value="NZ_RBAL01000012.1"/>
</dbReference>
<sequence length="149" mass="15891">MHTTIERELELQLVLTPARAIPVPARLAYHSGDPYAVHITFHIGSDVPVNWVFARDLLVDGAFRPTGDGDVRVWPATAEGRRVICLSLRSPDGEALLRAPATPLTAWVERILRLVPPGTEAERMDLSGGLCALLSAGPGEEAGGTAPAP</sequence>
<dbReference type="InterPro" id="IPR038658">
    <property type="entry name" value="SsgB_sf"/>
</dbReference>
<keyword evidence="6" id="KW-0131">Cell cycle</keyword>
<dbReference type="Gene3D" id="2.30.31.20">
    <property type="entry name" value="Sporulation-specific cell division protein SsgB"/>
    <property type="match status" value="1"/>
</dbReference>
<evidence type="ECO:0000256" key="6">
    <source>
        <dbReference type="ARBA" id="ARBA00023306"/>
    </source>
</evidence>
<protein>
    <submittedName>
        <fullName evidence="7">SsgA family sporulation/cell division regulator</fullName>
    </submittedName>
</protein>
<proteinExistence type="inferred from homology"/>
<dbReference type="EMBL" id="RBAL01000012">
    <property type="protein sequence ID" value="RKN39791.1"/>
    <property type="molecule type" value="Genomic_DNA"/>
</dbReference>
<comment type="similarity">
    <text evidence="2">Belongs to the SsgA family.</text>
</comment>
<comment type="caution">
    <text evidence="7">The sequence shown here is derived from an EMBL/GenBank/DDBJ whole genome shotgun (WGS) entry which is preliminary data.</text>
</comment>
<keyword evidence="4" id="KW-0749">Sporulation</keyword>
<evidence type="ECO:0000256" key="5">
    <source>
        <dbReference type="ARBA" id="ARBA00023210"/>
    </source>
</evidence>
<dbReference type="GO" id="GO:0000917">
    <property type="term" value="P:division septum assembly"/>
    <property type="evidence" value="ECO:0007669"/>
    <property type="project" value="UniProtKB-KW"/>
</dbReference>
<dbReference type="Proteomes" id="UP000272474">
    <property type="component" value="Unassembled WGS sequence"/>
</dbReference>
<reference evidence="7 8" key="1">
    <citation type="journal article" date="2014" name="Int. J. Syst. Evol. Microbiol.">
        <title>Streptomyces hoynatensis sp. nov., isolated from deep marine sediment.</title>
        <authorList>
            <person name="Veyisoglu A."/>
            <person name="Sahin N."/>
        </authorList>
    </citation>
    <scope>NUCLEOTIDE SEQUENCE [LARGE SCALE GENOMIC DNA]</scope>
    <source>
        <strain evidence="7 8">KCTC 29097</strain>
    </source>
</reference>
<keyword evidence="3 7" id="KW-0132">Cell division</keyword>
<evidence type="ECO:0000256" key="1">
    <source>
        <dbReference type="ARBA" id="ARBA00004431"/>
    </source>
</evidence>
<gene>
    <name evidence="7" type="ORF">D7294_20400</name>
</gene>
<dbReference type="OrthoDB" id="3853096at2"/>
<dbReference type="GO" id="GO:0030428">
    <property type="term" value="C:cell septum"/>
    <property type="evidence" value="ECO:0007669"/>
    <property type="project" value="UniProtKB-SubCell"/>
</dbReference>
<evidence type="ECO:0000256" key="4">
    <source>
        <dbReference type="ARBA" id="ARBA00022969"/>
    </source>
</evidence>
<keyword evidence="8" id="KW-1185">Reference proteome</keyword>
<accession>A0A3A9YUJ7</accession>
<keyword evidence="5" id="KW-0717">Septation</keyword>
<evidence type="ECO:0000313" key="7">
    <source>
        <dbReference type="EMBL" id="RKN39791.1"/>
    </source>
</evidence>
<dbReference type="Pfam" id="PF04686">
    <property type="entry name" value="SsgA"/>
    <property type="match status" value="1"/>
</dbReference>
<evidence type="ECO:0000313" key="8">
    <source>
        <dbReference type="Proteomes" id="UP000272474"/>
    </source>
</evidence>
<evidence type="ECO:0000256" key="2">
    <source>
        <dbReference type="ARBA" id="ARBA00009323"/>
    </source>
</evidence>
<dbReference type="GO" id="GO:0030435">
    <property type="term" value="P:sporulation resulting in formation of a cellular spore"/>
    <property type="evidence" value="ECO:0007669"/>
    <property type="project" value="UniProtKB-KW"/>
</dbReference>
<organism evidence="7 8">
    <name type="scientific">Streptomyces hoynatensis</name>
    <dbReference type="NCBI Taxonomy" id="1141874"/>
    <lineage>
        <taxon>Bacteria</taxon>
        <taxon>Bacillati</taxon>
        <taxon>Actinomycetota</taxon>
        <taxon>Actinomycetes</taxon>
        <taxon>Kitasatosporales</taxon>
        <taxon>Streptomycetaceae</taxon>
        <taxon>Streptomyces</taxon>
    </lineage>
</organism>